<gene>
    <name evidence="4" type="ORF">E2986_13318</name>
</gene>
<evidence type="ECO:0000256" key="1">
    <source>
        <dbReference type="SAM" id="MobiDB-lite"/>
    </source>
</evidence>
<feature type="compositionally biased region" description="Basic and acidic residues" evidence="1">
    <location>
        <begin position="629"/>
        <end position="643"/>
    </location>
</feature>
<keyword evidence="2" id="KW-1133">Transmembrane helix</keyword>
<evidence type="ECO:0000256" key="3">
    <source>
        <dbReference type="SAM" id="SignalP"/>
    </source>
</evidence>
<dbReference type="Proteomes" id="UP000655588">
    <property type="component" value="Unassembled WGS sequence"/>
</dbReference>
<comment type="caution">
    <text evidence="4">The sequence shown here is derived from an EMBL/GenBank/DDBJ whole genome shotgun (WGS) entry which is preliminary data.</text>
</comment>
<feature type="signal peptide" evidence="3">
    <location>
        <begin position="1"/>
        <end position="21"/>
    </location>
</feature>
<dbReference type="EMBL" id="WNWW01000235">
    <property type="protein sequence ID" value="KAF3428025.1"/>
    <property type="molecule type" value="Genomic_DNA"/>
</dbReference>
<feature type="compositionally biased region" description="Basic and acidic residues" evidence="1">
    <location>
        <begin position="740"/>
        <end position="755"/>
    </location>
</feature>
<reference evidence="4" key="1">
    <citation type="submission" date="2019-11" db="EMBL/GenBank/DDBJ databases">
        <title>The nuclear and mitochondrial genomes of Frieseomelitta varia - a highly eusocial stingless bee (Meliponini) with a permanently sterile worker caste.</title>
        <authorList>
            <person name="Freitas F.C.P."/>
            <person name="Lourenco A.P."/>
            <person name="Nunes F.M.F."/>
            <person name="Paschoal A.R."/>
            <person name="Abreu F.C.P."/>
            <person name="Barbin F.O."/>
            <person name="Bataglia L."/>
            <person name="Cardoso-Junior C.A.M."/>
            <person name="Cervoni M.S."/>
            <person name="Silva S.R."/>
            <person name="Dalarmi F."/>
            <person name="Del Lama M.A."/>
            <person name="Depintor T.S."/>
            <person name="Ferreira K.M."/>
            <person name="Goria P.S."/>
            <person name="Jaskot M.C."/>
            <person name="Lago D.C."/>
            <person name="Luna-Lucena D."/>
            <person name="Moda L.M."/>
            <person name="Nascimento L."/>
            <person name="Pedrino M."/>
            <person name="Rabico F.O."/>
            <person name="Sanches F.C."/>
            <person name="Santos D.E."/>
            <person name="Santos C.G."/>
            <person name="Vieira J."/>
            <person name="Lopes T.F."/>
            <person name="Barchuk A.R."/>
            <person name="Hartfelder K."/>
            <person name="Simoes Z.L.P."/>
            <person name="Bitondi M.M.G."/>
            <person name="Pinheiro D.G."/>
        </authorList>
    </citation>
    <scope>NUCLEOTIDE SEQUENCE</scope>
    <source>
        <strain evidence="4">USP_RPSP 00005682</strain>
        <tissue evidence="4">Whole individual</tissue>
    </source>
</reference>
<keyword evidence="5" id="KW-1185">Reference proteome</keyword>
<feature type="compositionally biased region" description="Basic and acidic residues" evidence="1">
    <location>
        <begin position="600"/>
        <end position="622"/>
    </location>
</feature>
<keyword evidence="2" id="KW-0812">Transmembrane</keyword>
<feature type="compositionally biased region" description="Basic and acidic residues" evidence="1">
    <location>
        <begin position="794"/>
        <end position="814"/>
    </location>
</feature>
<accession>A0A833S131</accession>
<feature type="compositionally biased region" description="Polar residues" evidence="1">
    <location>
        <begin position="514"/>
        <end position="529"/>
    </location>
</feature>
<keyword evidence="3" id="KW-0732">Signal</keyword>
<proteinExistence type="predicted"/>
<feature type="region of interest" description="Disordered" evidence="1">
    <location>
        <begin position="374"/>
        <end position="550"/>
    </location>
</feature>
<evidence type="ECO:0000313" key="4">
    <source>
        <dbReference type="EMBL" id="KAF3428025.1"/>
    </source>
</evidence>
<feature type="compositionally biased region" description="Basic and acidic residues" evidence="1">
    <location>
        <begin position="702"/>
        <end position="733"/>
    </location>
</feature>
<protein>
    <submittedName>
        <fullName evidence="4">Uncharacterized protein</fullName>
    </submittedName>
</protein>
<feature type="region of interest" description="Disordered" evidence="1">
    <location>
        <begin position="294"/>
        <end position="319"/>
    </location>
</feature>
<feature type="compositionally biased region" description="Polar residues" evidence="1">
    <location>
        <begin position="815"/>
        <end position="824"/>
    </location>
</feature>
<feature type="transmembrane region" description="Helical" evidence="2">
    <location>
        <begin position="1086"/>
        <end position="1107"/>
    </location>
</feature>
<keyword evidence="2" id="KW-0472">Membrane</keyword>
<feature type="chain" id="PRO_5032858047" evidence="3">
    <location>
        <begin position="22"/>
        <end position="1112"/>
    </location>
</feature>
<feature type="region of interest" description="Disordered" evidence="1">
    <location>
        <begin position="775"/>
        <end position="879"/>
    </location>
</feature>
<feature type="compositionally biased region" description="Low complexity" evidence="1">
    <location>
        <begin position="775"/>
        <end position="790"/>
    </location>
</feature>
<feature type="compositionally biased region" description="Polar residues" evidence="1">
    <location>
        <begin position="1063"/>
        <end position="1074"/>
    </location>
</feature>
<feature type="compositionally biased region" description="Basic and acidic residues" evidence="1">
    <location>
        <begin position="405"/>
        <end position="434"/>
    </location>
</feature>
<feature type="compositionally biased region" description="Basic and acidic residues" evidence="1">
    <location>
        <begin position="445"/>
        <end position="511"/>
    </location>
</feature>
<name>A0A833S131_9HYME</name>
<organism evidence="4 5">
    <name type="scientific">Frieseomelitta varia</name>
    <dbReference type="NCBI Taxonomy" id="561572"/>
    <lineage>
        <taxon>Eukaryota</taxon>
        <taxon>Metazoa</taxon>
        <taxon>Ecdysozoa</taxon>
        <taxon>Arthropoda</taxon>
        <taxon>Hexapoda</taxon>
        <taxon>Insecta</taxon>
        <taxon>Pterygota</taxon>
        <taxon>Neoptera</taxon>
        <taxon>Endopterygota</taxon>
        <taxon>Hymenoptera</taxon>
        <taxon>Apocrita</taxon>
        <taxon>Aculeata</taxon>
        <taxon>Apoidea</taxon>
        <taxon>Anthophila</taxon>
        <taxon>Apidae</taxon>
        <taxon>Frieseomelitta</taxon>
    </lineage>
</organism>
<feature type="region of interest" description="Disordered" evidence="1">
    <location>
        <begin position="1052"/>
        <end position="1080"/>
    </location>
</feature>
<feature type="region of interest" description="Disordered" evidence="1">
    <location>
        <begin position="579"/>
        <end position="763"/>
    </location>
</feature>
<dbReference type="AlphaFoldDB" id="A0A833S131"/>
<feature type="compositionally biased region" description="Basic and acidic residues" evidence="1">
    <location>
        <begin position="657"/>
        <end position="669"/>
    </location>
</feature>
<sequence length="1112" mass="127376">MNTGISVLIILFVSPSVPISSTEYTKKTNDFLSGRRSYNKLFYRQSSLTFVADPKILWKNPIKRLLLHLSPSNAIPHISCIRSVASVRQVLWITNAKVEKKVTRFLFRLEMYASNTHRACNSNLSEQQQAKLQKIKELTSILKDTDKNLTICEEILATYIRKRLRLRTFHLLCYLCLVCTFVQSRNNRKSQFTLSNSVSEESTELFNANNLRDKRALGLILSGLAQVFGYTVDPVQIASLPNPNSEARVTNNTIESNGSTTSAARQRETIRFTGVVNLGNGTDVLTQLQQYENIFHGGNGSSSSTSSPPQFDPRTQTPVQPQPFLIKRLPLPFMSEPPLPTIPQPPLPEIPSQFINLSYPESYVVPTRNDQDTAYKSKNATVKDQSPIVGRLPTTPAPSTQDPGWKQEYEDRLAKLERKQEEHAKRLMEQERYRNGQKNDNNDDGGSKKEINHRGQDSGCKGDREESDEEKQSGEEDQSRESYESGEKIITSDKESEDVRYRDYKNDDIYKGNRPQTNENYTSIIQYSSEPLPLSEDDEQRRPEDLRNSYGEPLFNGQLFVDGFANFFGKLKQPLSDIYSSLAPPESKEEMSEEEVDLRDEEKSDERSRDKDDVPARNKYEEYTLEGDTSNRGDNEMKSKESNVESPMKIFNNGSNDESRSPFENRETTDEVDFSKFMPLIVPVRYLTAPEESRRTQLKSSASEKPEKNNMPRAEVSKKVSSKESKRPKKENLKPVAGLLERRTPKKLHESEQKEMQLWPPPFDFVFDGTIHTNVVSENSNNDDNINVSNGRGNSRESESSDRMEDKSREKERNQATLDNSTQKPYDYPENIYYQNFKEESGYGTVPEGQTMENRTTEKSNRTSFEIESDHDDNNRKEVPDFSERYKYISYNNYGIAKRPNIGIENFPKLQDSKNLESSKRSIERNEQPLESKQQLNVKNRIMQDIPVSQRKFQSTMFFYPMENYNLFNFDGDVYDLNYGRRNERLSGISEGDKNVEHEERDSLTMPQQNVYHYDESLTKIANEPESKAAKVENYANGATVMRMVEQEHVNPNGPIRQARGNAKTQRIGTQNDGNSRKFEDSPAGGVIFAIMMCTLMFSGLFLQMLISISST</sequence>
<evidence type="ECO:0000313" key="5">
    <source>
        <dbReference type="Proteomes" id="UP000655588"/>
    </source>
</evidence>
<evidence type="ECO:0000256" key="2">
    <source>
        <dbReference type="SAM" id="Phobius"/>
    </source>
</evidence>